<sequence length="621" mass="67695">MDNNQMAMQQPSNGLQETEEASNVNRNRKWHKRQTKKLGLIVGCSALVIVLMLVIAYIVTSQPQRVAKVAPNPVAKLPPSESKLQQFRRAAVCTDAVICSEVGRDILAKNGTAMDAAIAALFCNGVVNCQSMGLGGGFLMTVYQRSTKRAFTLDAREAAPAEATEELYSTPNLSKQGALAIAVPGELLGYWEAHKRFGNLSWSDVIMPTIKICRDGYKMTLHQSDSLKLKEKHVMNDTYLNSIFVDPDTGKLHKEGTLIKNTKLCDTLQEIADSGGDSMYKGNLARKLAKDIQDIGGKVSEKDLSDYKVRWLDPVSTTLHGGETVYTVPPPGSGVLLSLILNILDHYQINEKSMSTLQDSITTYHRITEAFKFAFARRGELGDTDFVSINDLLSNLTSKEYAKELKSKIEDDGTSQDPSHYGAVKISTEDHGTAHISVLAENGDAVSVTSSVNLYFGAGIASQSTGIILNSGMDDFSFPKFPNAFQLPPSEANRLAPGKKSMSSMVPSVVVDSNGDVRLVIGASGGSKILTATALVIMRHLWFGETIKEAVDAARFHHQLYPMQLSYEFGVLQQVLDGLEKIGHKTDRYRERGSIICAIAKLGASLFANADFRKGGEVYGL</sequence>
<organism evidence="6 7">
    <name type="scientific">Cloeon dipterum</name>
    <dbReference type="NCBI Taxonomy" id="197152"/>
    <lineage>
        <taxon>Eukaryota</taxon>
        <taxon>Metazoa</taxon>
        <taxon>Ecdysozoa</taxon>
        <taxon>Arthropoda</taxon>
        <taxon>Hexapoda</taxon>
        <taxon>Insecta</taxon>
        <taxon>Pterygota</taxon>
        <taxon>Palaeoptera</taxon>
        <taxon>Ephemeroptera</taxon>
        <taxon>Pisciforma</taxon>
        <taxon>Baetidae</taxon>
        <taxon>Cloeon</taxon>
    </lineage>
</organism>
<evidence type="ECO:0000256" key="3">
    <source>
        <dbReference type="PIRSR" id="PIRSR600101-2"/>
    </source>
</evidence>
<dbReference type="EMBL" id="CADEPI010000092">
    <property type="protein sequence ID" value="CAB3374015.1"/>
    <property type="molecule type" value="Genomic_DNA"/>
</dbReference>
<dbReference type="OrthoDB" id="1081007at2759"/>
<dbReference type="PRINTS" id="PR01210">
    <property type="entry name" value="GGTRANSPTASE"/>
</dbReference>
<keyword evidence="5" id="KW-1133">Transmembrane helix</keyword>
<keyword evidence="1" id="KW-1202">Platelet aggregation activating toxin</keyword>
<accession>A0A8S1D119</accession>
<dbReference type="Proteomes" id="UP000494165">
    <property type="component" value="Unassembled WGS sequence"/>
</dbReference>
<protein>
    <recommendedName>
        <fullName evidence="8">Gamma-glutamyltransferase</fullName>
    </recommendedName>
</protein>
<keyword evidence="1" id="KW-0800">Toxin</keyword>
<dbReference type="GO" id="GO:0036374">
    <property type="term" value="F:glutathione hydrolase activity"/>
    <property type="evidence" value="ECO:0007669"/>
    <property type="project" value="InterPro"/>
</dbReference>
<keyword evidence="5" id="KW-0812">Transmembrane</keyword>
<evidence type="ECO:0000313" key="7">
    <source>
        <dbReference type="Proteomes" id="UP000494165"/>
    </source>
</evidence>
<dbReference type="AlphaFoldDB" id="A0A8S1D119"/>
<dbReference type="InterPro" id="IPR043137">
    <property type="entry name" value="GGT_ssub_C"/>
</dbReference>
<proteinExistence type="predicted"/>
<gene>
    <name evidence="6" type="ORF">CLODIP_2_CD13474</name>
</gene>
<evidence type="ECO:0008006" key="8">
    <source>
        <dbReference type="Google" id="ProtNLM"/>
    </source>
</evidence>
<feature type="binding site" evidence="3">
    <location>
        <begin position="503"/>
        <end position="504"/>
    </location>
    <ligand>
        <name>L-glutamate</name>
        <dbReference type="ChEBI" id="CHEBI:29985"/>
    </ligand>
</feature>
<keyword evidence="1" id="KW-1199">Hemostasis impairing toxin</keyword>
<reference evidence="6 7" key="1">
    <citation type="submission" date="2020-04" db="EMBL/GenBank/DDBJ databases">
        <authorList>
            <person name="Alioto T."/>
            <person name="Alioto T."/>
            <person name="Gomez Garrido J."/>
        </authorList>
    </citation>
    <scope>NUCLEOTIDE SEQUENCE [LARGE SCALE GENOMIC DNA]</scope>
</reference>
<evidence type="ECO:0000256" key="1">
    <source>
        <dbReference type="ARBA" id="ARBA00084097"/>
    </source>
</evidence>
<feature type="region of interest" description="Disordered" evidence="4">
    <location>
        <begin position="1"/>
        <end position="30"/>
    </location>
</feature>
<dbReference type="InterPro" id="IPR029055">
    <property type="entry name" value="Ntn_hydrolases_N"/>
</dbReference>
<comment type="caution">
    <text evidence="6">The sequence shown here is derived from an EMBL/GenBank/DDBJ whole genome shotgun (WGS) entry which is preliminary data.</text>
</comment>
<dbReference type="InterPro" id="IPR000101">
    <property type="entry name" value="GGT_peptidase"/>
</dbReference>
<evidence type="ECO:0000256" key="5">
    <source>
        <dbReference type="SAM" id="Phobius"/>
    </source>
</evidence>
<dbReference type="PANTHER" id="PTHR11686:SF9">
    <property type="entry name" value="RE13973P"/>
    <property type="match status" value="1"/>
</dbReference>
<dbReference type="PANTHER" id="PTHR11686">
    <property type="entry name" value="GAMMA GLUTAMYL TRANSPEPTIDASE"/>
    <property type="match status" value="1"/>
</dbReference>
<feature type="binding site" evidence="3">
    <location>
        <position position="475"/>
    </location>
    <ligand>
        <name>L-glutamate</name>
        <dbReference type="ChEBI" id="CHEBI:29985"/>
    </ligand>
</feature>
<feature type="binding site" evidence="3">
    <location>
        <position position="526"/>
    </location>
    <ligand>
        <name>L-glutamate</name>
        <dbReference type="ChEBI" id="CHEBI:29985"/>
    </ligand>
</feature>
<dbReference type="SUPFAM" id="SSF56235">
    <property type="entry name" value="N-terminal nucleophile aminohydrolases (Ntn hydrolases)"/>
    <property type="match status" value="1"/>
</dbReference>
<dbReference type="Pfam" id="PF01019">
    <property type="entry name" value="G_glu_transpept"/>
    <property type="match status" value="1"/>
</dbReference>
<dbReference type="Gene3D" id="3.60.20.40">
    <property type="match status" value="1"/>
</dbReference>
<dbReference type="GO" id="GO:0006751">
    <property type="term" value="P:glutathione catabolic process"/>
    <property type="evidence" value="ECO:0007669"/>
    <property type="project" value="InterPro"/>
</dbReference>
<dbReference type="FunFam" id="3.60.20.40:FF:000001">
    <property type="entry name" value="Gamma-glutamyltranspeptidase 1"/>
    <property type="match status" value="1"/>
</dbReference>
<keyword evidence="5" id="KW-0472">Membrane</keyword>
<dbReference type="InterPro" id="IPR043138">
    <property type="entry name" value="GGT_lsub"/>
</dbReference>
<feature type="compositionally biased region" description="Polar residues" evidence="4">
    <location>
        <begin position="1"/>
        <end position="25"/>
    </location>
</feature>
<feature type="active site" description="Nucleophile" evidence="2">
    <location>
        <position position="433"/>
    </location>
</feature>
<dbReference type="NCBIfam" id="TIGR00066">
    <property type="entry name" value="g_glut_trans"/>
    <property type="match status" value="1"/>
</dbReference>
<keyword evidence="7" id="KW-1185">Reference proteome</keyword>
<dbReference type="GO" id="GO:0005886">
    <property type="term" value="C:plasma membrane"/>
    <property type="evidence" value="ECO:0007669"/>
    <property type="project" value="TreeGrafter"/>
</dbReference>
<evidence type="ECO:0000256" key="2">
    <source>
        <dbReference type="PIRSR" id="PIRSR600101-1"/>
    </source>
</evidence>
<name>A0A8S1D119_9INSE</name>
<evidence type="ECO:0000256" key="4">
    <source>
        <dbReference type="SAM" id="MobiDB-lite"/>
    </source>
</evidence>
<dbReference type="Gene3D" id="1.10.246.130">
    <property type="match status" value="1"/>
</dbReference>
<feature type="binding site" evidence="3">
    <location>
        <position position="156"/>
    </location>
    <ligand>
        <name>L-glutamate</name>
        <dbReference type="ChEBI" id="CHEBI:29985"/>
    </ligand>
</feature>
<feature type="binding site" evidence="3">
    <location>
        <begin position="451"/>
        <end position="453"/>
    </location>
    <ligand>
        <name>L-glutamate</name>
        <dbReference type="ChEBI" id="CHEBI:29985"/>
    </ligand>
</feature>
<evidence type="ECO:0000313" key="6">
    <source>
        <dbReference type="EMBL" id="CAB3374015.1"/>
    </source>
</evidence>
<dbReference type="FunFam" id="1.10.246.130:FF:000001">
    <property type="entry name" value="Gamma-glutamyltransferase 5 isoform 1"/>
    <property type="match status" value="1"/>
</dbReference>
<feature type="transmembrane region" description="Helical" evidence="5">
    <location>
        <begin position="38"/>
        <end position="59"/>
    </location>
</feature>